<gene>
    <name evidence="2" type="ORF">P153DRAFT_362426</name>
</gene>
<keyword evidence="1" id="KW-1133">Transmembrane helix</keyword>
<name>A0A6A6AVX8_9PLEO</name>
<dbReference type="EMBL" id="ML977497">
    <property type="protein sequence ID" value="KAF2134681.1"/>
    <property type="molecule type" value="Genomic_DNA"/>
</dbReference>
<keyword evidence="1" id="KW-0812">Transmembrane</keyword>
<evidence type="ECO:0000313" key="3">
    <source>
        <dbReference type="Proteomes" id="UP000799771"/>
    </source>
</evidence>
<reference evidence="2" key="1">
    <citation type="journal article" date="2020" name="Stud. Mycol.">
        <title>101 Dothideomycetes genomes: a test case for predicting lifestyles and emergence of pathogens.</title>
        <authorList>
            <person name="Haridas S."/>
            <person name="Albert R."/>
            <person name="Binder M."/>
            <person name="Bloem J."/>
            <person name="Labutti K."/>
            <person name="Salamov A."/>
            <person name="Andreopoulos B."/>
            <person name="Baker S."/>
            <person name="Barry K."/>
            <person name="Bills G."/>
            <person name="Bluhm B."/>
            <person name="Cannon C."/>
            <person name="Castanera R."/>
            <person name="Culley D."/>
            <person name="Daum C."/>
            <person name="Ezra D."/>
            <person name="Gonzalez J."/>
            <person name="Henrissat B."/>
            <person name="Kuo A."/>
            <person name="Liang C."/>
            <person name="Lipzen A."/>
            <person name="Lutzoni F."/>
            <person name="Magnuson J."/>
            <person name="Mondo S."/>
            <person name="Nolan M."/>
            <person name="Ohm R."/>
            <person name="Pangilinan J."/>
            <person name="Park H.-J."/>
            <person name="Ramirez L."/>
            <person name="Alfaro M."/>
            <person name="Sun H."/>
            <person name="Tritt A."/>
            <person name="Yoshinaga Y."/>
            <person name="Zwiers L.-H."/>
            <person name="Turgeon B."/>
            <person name="Goodwin S."/>
            <person name="Spatafora J."/>
            <person name="Crous P."/>
            <person name="Grigoriev I."/>
        </authorList>
    </citation>
    <scope>NUCLEOTIDE SEQUENCE</scope>
    <source>
        <strain evidence="2">CBS 119687</strain>
    </source>
</reference>
<organism evidence="2 3">
    <name type="scientific">Dothidotthia symphoricarpi CBS 119687</name>
    <dbReference type="NCBI Taxonomy" id="1392245"/>
    <lineage>
        <taxon>Eukaryota</taxon>
        <taxon>Fungi</taxon>
        <taxon>Dikarya</taxon>
        <taxon>Ascomycota</taxon>
        <taxon>Pezizomycotina</taxon>
        <taxon>Dothideomycetes</taxon>
        <taxon>Pleosporomycetidae</taxon>
        <taxon>Pleosporales</taxon>
        <taxon>Dothidotthiaceae</taxon>
        <taxon>Dothidotthia</taxon>
    </lineage>
</organism>
<protein>
    <submittedName>
        <fullName evidence="2">Uncharacterized protein</fullName>
    </submittedName>
</protein>
<keyword evidence="3" id="KW-1185">Reference proteome</keyword>
<dbReference type="AlphaFoldDB" id="A0A6A6AVX8"/>
<dbReference type="GeneID" id="54407563"/>
<accession>A0A6A6AVX8</accession>
<evidence type="ECO:0000256" key="1">
    <source>
        <dbReference type="SAM" id="Phobius"/>
    </source>
</evidence>
<dbReference type="RefSeq" id="XP_033529068.1">
    <property type="nucleotide sequence ID" value="XM_033667131.1"/>
</dbReference>
<proteinExistence type="predicted"/>
<sequence>MLPRAPFVSASIRRAYHLRAQSTSQASRRTTNQQVLSSIHSLRYGYESLNRKVNTIQLELAGVRKQVDVIRLELANIRGQLPTLSIYKYFLMSALLVGFSAGLTATYPIVEMVRRRKVSASS</sequence>
<evidence type="ECO:0000313" key="2">
    <source>
        <dbReference type="EMBL" id="KAF2134681.1"/>
    </source>
</evidence>
<feature type="transmembrane region" description="Helical" evidence="1">
    <location>
        <begin position="89"/>
        <end position="110"/>
    </location>
</feature>
<keyword evidence="1" id="KW-0472">Membrane</keyword>
<dbReference type="Proteomes" id="UP000799771">
    <property type="component" value="Unassembled WGS sequence"/>
</dbReference>